<proteinExistence type="predicted"/>
<feature type="signal peptide" evidence="1">
    <location>
        <begin position="1"/>
        <end position="23"/>
    </location>
</feature>
<dbReference type="Proteomes" id="UP000198858">
    <property type="component" value="Chromosome I"/>
</dbReference>
<protein>
    <recommendedName>
        <fullName evidence="4">Lipocalin-like domain-containing protein</fullName>
    </recommendedName>
</protein>
<evidence type="ECO:0008006" key="4">
    <source>
        <dbReference type="Google" id="ProtNLM"/>
    </source>
</evidence>
<accession>A0A1H1M4L5</accession>
<keyword evidence="1" id="KW-0732">Signal</keyword>
<dbReference type="STRING" id="1250231.SAMN04488552_1152"/>
<name>A0A1H1M4L5_9FLAO</name>
<sequence>MKAFKLFSIFSIIILFNSCSSSDDNTDQNNESSLLIGQWYRLSSEDQDGNITDDTNTCYIVEFTETDFIATDYIDADCRTEFSSGGFPYTKIDNYVYYGEVSQDIKHEIIELSETTLKLKGEDMDQGIYYSDTVTFERM</sequence>
<evidence type="ECO:0000313" key="2">
    <source>
        <dbReference type="EMBL" id="SDR81711.1"/>
    </source>
</evidence>
<organism evidence="2 3">
    <name type="scientific">Christiangramia echinicola</name>
    <dbReference type="NCBI Taxonomy" id="279359"/>
    <lineage>
        <taxon>Bacteria</taxon>
        <taxon>Pseudomonadati</taxon>
        <taxon>Bacteroidota</taxon>
        <taxon>Flavobacteriia</taxon>
        <taxon>Flavobacteriales</taxon>
        <taxon>Flavobacteriaceae</taxon>
        <taxon>Christiangramia</taxon>
    </lineage>
</organism>
<dbReference type="RefSeq" id="WP_089661650.1">
    <property type="nucleotide sequence ID" value="NZ_LT629745.1"/>
</dbReference>
<dbReference type="AlphaFoldDB" id="A0A1H1M4L5"/>
<evidence type="ECO:0000313" key="3">
    <source>
        <dbReference type="Proteomes" id="UP000198858"/>
    </source>
</evidence>
<keyword evidence="3" id="KW-1185">Reference proteome</keyword>
<reference evidence="2 3" key="1">
    <citation type="submission" date="2016-10" db="EMBL/GenBank/DDBJ databases">
        <authorList>
            <person name="Varghese N."/>
            <person name="Submissions S."/>
        </authorList>
    </citation>
    <scope>NUCLEOTIDE SEQUENCE [LARGE SCALE GENOMIC DNA]</scope>
    <source>
        <strain evidence="2 3">Mar_2010_102</strain>
    </source>
</reference>
<feature type="chain" id="PRO_5009254137" description="Lipocalin-like domain-containing protein" evidence="1">
    <location>
        <begin position="24"/>
        <end position="139"/>
    </location>
</feature>
<dbReference type="EMBL" id="LT629745">
    <property type="protein sequence ID" value="SDR81711.1"/>
    <property type="molecule type" value="Genomic_DNA"/>
</dbReference>
<evidence type="ECO:0000256" key="1">
    <source>
        <dbReference type="SAM" id="SignalP"/>
    </source>
</evidence>
<gene>
    <name evidence="2" type="ORF">SAMN04488552_1152</name>
</gene>